<dbReference type="RefSeq" id="WP_317488745.1">
    <property type="nucleotide sequence ID" value="NZ_CP136051.1"/>
</dbReference>
<keyword evidence="1" id="KW-0812">Transmembrane</keyword>
<organism evidence="2 3">
    <name type="scientific">Imperialibacter roseus</name>
    <dbReference type="NCBI Taxonomy" id="1324217"/>
    <lineage>
        <taxon>Bacteria</taxon>
        <taxon>Pseudomonadati</taxon>
        <taxon>Bacteroidota</taxon>
        <taxon>Cytophagia</taxon>
        <taxon>Cytophagales</taxon>
        <taxon>Flammeovirgaceae</taxon>
        <taxon>Imperialibacter</taxon>
    </lineage>
</organism>
<dbReference type="EMBL" id="CP136051">
    <property type="protein sequence ID" value="WOK06005.1"/>
    <property type="molecule type" value="Genomic_DNA"/>
</dbReference>
<gene>
    <name evidence="2" type="ORF">RT717_23285</name>
</gene>
<feature type="transmembrane region" description="Helical" evidence="1">
    <location>
        <begin position="224"/>
        <end position="246"/>
    </location>
</feature>
<feature type="transmembrane region" description="Helical" evidence="1">
    <location>
        <begin position="37"/>
        <end position="54"/>
    </location>
</feature>
<keyword evidence="1" id="KW-1133">Transmembrane helix</keyword>
<evidence type="ECO:0008006" key="4">
    <source>
        <dbReference type="Google" id="ProtNLM"/>
    </source>
</evidence>
<keyword evidence="3" id="KW-1185">Reference proteome</keyword>
<evidence type="ECO:0000256" key="1">
    <source>
        <dbReference type="SAM" id="Phobius"/>
    </source>
</evidence>
<name>A0ABZ0INS8_9BACT</name>
<feature type="transmembrane region" description="Helical" evidence="1">
    <location>
        <begin position="86"/>
        <end position="104"/>
    </location>
</feature>
<evidence type="ECO:0000313" key="3">
    <source>
        <dbReference type="Proteomes" id="UP001302349"/>
    </source>
</evidence>
<dbReference type="Proteomes" id="UP001302349">
    <property type="component" value="Chromosome"/>
</dbReference>
<accession>A0ABZ0INS8</accession>
<feature type="transmembrane region" description="Helical" evidence="1">
    <location>
        <begin position="167"/>
        <end position="185"/>
    </location>
</feature>
<protein>
    <recommendedName>
        <fullName evidence="4">NnrS protein</fullName>
    </recommendedName>
</protein>
<feature type="transmembrane region" description="Helical" evidence="1">
    <location>
        <begin position="291"/>
        <end position="315"/>
    </location>
</feature>
<feature type="transmembrane region" description="Helical" evidence="1">
    <location>
        <begin position="136"/>
        <end position="155"/>
    </location>
</feature>
<keyword evidence="1" id="KW-0472">Membrane</keyword>
<feature type="transmembrane region" description="Helical" evidence="1">
    <location>
        <begin position="63"/>
        <end position="80"/>
    </location>
</feature>
<feature type="transmembrane region" description="Helical" evidence="1">
    <location>
        <begin position="111"/>
        <end position="130"/>
    </location>
</feature>
<feature type="transmembrane region" description="Helical" evidence="1">
    <location>
        <begin position="191"/>
        <end position="212"/>
    </location>
</feature>
<feature type="transmembrane region" description="Helical" evidence="1">
    <location>
        <begin position="258"/>
        <end position="279"/>
    </location>
</feature>
<proteinExistence type="predicted"/>
<sequence length="353" mass="38587">MKSKLPFFALALIGLLSGIWAGLIRIGFNLPAVDLATLHGPLMVGGFVGTLIGVERSLLTGNGKWWLIPAFSGAAVIAWLLGFQQVAPYCLVAASALLVLLQAIHLLSSRLTWVSIVQLCGALCFAGGNIRLLYNPLMPAIIPFWMGFVLCFILATRLSENSAKNMFTGSVIKLGLILFIASLMIPFHLGGYYLTGAGLILIASGMFFIEIQTDQGMGWSYEKYSFIAIMLGWFWLLTSGVGVILWKEHIYGYDATTHSFFVGFLFSMVFIHALAKASYLAGLGAPPFHPVLFVWLILLSASLLLRVFAVDILLLTTVKKWSGLLNAISILGFLLTLISFTLIRKYRSAHESV</sequence>
<reference evidence="2 3" key="1">
    <citation type="journal article" date="2023" name="Microbiol. Resour. Announc.">
        <title>Complete Genome Sequence of Imperialibacter roseus strain P4T.</title>
        <authorList>
            <person name="Tizabi D.R."/>
            <person name="Bachvaroff T."/>
            <person name="Hill R.T."/>
        </authorList>
    </citation>
    <scope>NUCLEOTIDE SEQUENCE [LARGE SCALE GENOMIC DNA]</scope>
    <source>
        <strain evidence="2 3">P4T</strain>
    </source>
</reference>
<feature type="transmembrane region" description="Helical" evidence="1">
    <location>
        <begin position="321"/>
        <end position="343"/>
    </location>
</feature>
<evidence type="ECO:0000313" key="2">
    <source>
        <dbReference type="EMBL" id="WOK06005.1"/>
    </source>
</evidence>